<keyword evidence="2" id="KW-0489">Methyltransferase</keyword>
<evidence type="ECO:0000256" key="4">
    <source>
        <dbReference type="ARBA" id="ARBA00022691"/>
    </source>
</evidence>
<protein>
    <submittedName>
        <fullName evidence="6">Cyclopropane-fatty-acyl-phospholipid synthase</fullName>
    </submittedName>
</protein>
<accession>A0A1I3NI69</accession>
<dbReference type="PIRSF" id="PIRSF003085">
    <property type="entry name" value="CMAS"/>
    <property type="match status" value="1"/>
</dbReference>
<dbReference type="PANTHER" id="PTHR43667:SF2">
    <property type="entry name" value="FATTY ACID C-METHYL TRANSFERASE"/>
    <property type="match status" value="1"/>
</dbReference>
<evidence type="ECO:0000313" key="7">
    <source>
        <dbReference type="Proteomes" id="UP000199111"/>
    </source>
</evidence>
<dbReference type="Proteomes" id="UP000199111">
    <property type="component" value="Unassembled WGS sequence"/>
</dbReference>
<dbReference type="AlphaFoldDB" id="A0A1I3NI69"/>
<dbReference type="SUPFAM" id="SSF53335">
    <property type="entry name" value="S-adenosyl-L-methionine-dependent methyltransferases"/>
    <property type="match status" value="1"/>
</dbReference>
<dbReference type="Pfam" id="PF02353">
    <property type="entry name" value="CMAS"/>
    <property type="match status" value="1"/>
</dbReference>
<evidence type="ECO:0000313" key="6">
    <source>
        <dbReference type="EMBL" id="SFJ09058.1"/>
    </source>
</evidence>
<proteinExistence type="inferred from homology"/>
<dbReference type="EMBL" id="FOQY01000006">
    <property type="protein sequence ID" value="SFJ09058.1"/>
    <property type="molecule type" value="Genomic_DNA"/>
</dbReference>
<dbReference type="InterPro" id="IPR029063">
    <property type="entry name" value="SAM-dependent_MTases_sf"/>
</dbReference>
<reference evidence="7" key="1">
    <citation type="submission" date="2016-10" db="EMBL/GenBank/DDBJ databases">
        <authorList>
            <person name="Varghese N."/>
            <person name="Submissions S."/>
        </authorList>
    </citation>
    <scope>NUCLEOTIDE SEQUENCE [LARGE SCALE GENOMIC DNA]</scope>
    <source>
        <strain evidence="7">CGMCC 4.2126</strain>
    </source>
</reference>
<evidence type="ECO:0000256" key="5">
    <source>
        <dbReference type="ARBA" id="ARBA00023098"/>
    </source>
</evidence>
<dbReference type="InterPro" id="IPR003333">
    <property type="entry name" value="CMAS"/>
</dbReference>
<evidence type="ECO:0000256" key="1">
    <source>
        <dbReference type="ARBA" id="ARBA00010815"/>
    </source>
</evidence>
<sequence>MTLTTDRPAAFWPGVDTVPPSRLRGALARRLFLHAVRRLPLTVELPGGRRLGAGGPVMRLRRPEAFYRRVGAGGLIGFGEAYMARDWEADDLPAVLTVMAERLATLIPPGLQRLRRLAVRRVPRDELGDRQDARRNVHRHYDLSNDLFAAFLDETLTYSAALFDGPASWETLAGAQRSKIDRLLDQAGVGPGTRLLEIGTGWGELALRAARRGAAVVSITLSREQRELARARVADAGLSDRAEILLADYREVSGRYDAIVSVEMVEAVGARHWPVYFAALERLLAPGGRIAIQAITMPHERMLATLDTHTWVRKYIFPGGMLPSVTAIEDNLGGLRITDRLSLRADYAETLRLWRERYLERVDAVGALGFDETFHRMWTLYLAYSEAGFRSRYLDVWQFTLGRRS</sequence>
<evidence type="ECO:0000256" key="3">
    <source>
        <dbReference type="ARBA" id="ARBA00022679"/>
    </source>
</evidence>
<dbReference type="GO" id="GO:0008610">
    <property type="term" value="P:lipid biosynthetic process"/>
    <property type="evidence" value="ECO:0007669"/>
    <property type="project" value="InterPro"/>
</dbReference>
<dbReference type="RefSeq" id="WP_093887059.1">
    <property type="nucleotide sequence ID" value="NZ_FOQY01000006.1"/>
</dbReference>
<keyword evidence="4" id="KW-0949">S-adenosyl-L-methionine</keyword>
<dbReference type="Gene3D" id="3.40.50.150">
    <property type="entry name" value="Vaccinia Virus protein VP39"/>
    <property type="match status" value="1"/>
</dbReference>
<dbReference type="GeneID" id="96298174"/>
<dbReference type="GO" id="GO:0008168">
    <property type="term" value="F:methyltransferase activity"/>
    <property type="evidence" value="ECO:0007669"/>
    <property type="project" value="UniProtKB-KW"/>
</dbReference>
<dbReference type="InterPro" id="IPR050723">
    <property type="entry name" value="CFA/CMAS"/>
</dbReference>
<dbReference type="GO" id="GO:0032259">
    <property type="term" value="P:methylation"/>
    <property type="evidence" value="ECO:0007669"/>
    <property type="project" value="UniProtKB-KW"/>
</dbReference>
<organism evidence="6 7">
    <name type="scientific">Streptosporangium canum</name>
    <dbReference type="NCBI Taxonomy" id="324952"/>
    <lineage>
        <taxon>Bacteria</taxon>
        <taxon>Bacillati</taxon>
        <taxon>Actinomycetota</taxon>
        <taxon>Actinomycetes</taxon>
        <taxon>Streptosporangiales</taxon>
        <taxon>Streptosporangiaceae</taxon>
        <taxon>Streptosporangium</taxon>
    </lineage>
</organism>
<comment type="similarity">
    <text evidence="1">Belongs to the CFA/CMAS family.</text>
</comment>
<keyword evidence="5" id="KW-0443">Lipid metabolism</keyword>
<dbReference type="CDD" id="cd02440">
    <property type="entry name" value="AdoMet_MTases"/>
    <property type="match status" value="1"/>
</dbReference>
<evidence type="ECO:0000256" key="2">
    <source>
        <dbReference type="ARBA" id="ARBA00022603"/>
    </source>
</evidence>
<name>A0A1I3NI69_9ACTN</name>
<dbReference type="PANTHER" id="PTHR43667">
    <property type="entry name" value="CYCLOPROPANE-FATTY-ACYL-PHOSPHOLIPID SYNTHASE"/>
    <property type="match status" value="1"/>
</dbReference>
<keyword evidence="7" id="KW-1185">Reference proteome</keyword>
<gene>
    <name evidence="6" type="ORF">SAMN05216275_106235</name>
</gene>
<keyword evidence="3" id="KW-0808">Transferase</keyword>